<proteinExistence type="predicted"/>
<keyword evidence="2" id="KW-1185">Reference proteome</keyword>
<evidence type="ECO:0000313" key="2">
    <source>
        <dbReference type="Proteomes" id="UP000282028"/>
    </source>
</evidence>
<reference evidence="1 2" key="1">
    <citation type="submission" date="2018-10" db="EMBL/GenBank/DDBJ databases">
        <title>Phylogenomics of Brevibacillus.</title>
        <authorList>
            <person name="Dunlap C."/>
        </authorList>
    </citation>
    <scope>NUCLEOTIDE SEQUENCE [LARGE SCALE GENOMIC DNA]</scope>
    <source>
        <strain evidence="1 2">JCM 12215</strain>
    </source>
</reference>
<comment type="caution">
    <text evidence="1">The sequence shown here is derived from an EMBL/GenBank/DDBJ whole genome shotgun (WGS) entry which is preliminary data.</text>
</comment>
<sequence length="183" mass="20450">MLGQPATTYSWMWQEAKDTGHEFVIGLLDITESSFGSEWKVVKGGNQSIDLSKMIPGDERLLEATLSKGASDLDFVYKIVAQMKNTNAPEVAQKLEEVLHIRIASGKNILYEGLVRDLHPQEPGVVRSNDTENMFHAGDPNKKFLITAYLPQEGVDHTFQALQGELELRFLAKQVTQDAIYAE</sequence>
<name>A0A3M8CAI9_9BACL</name>
<dbReference type="Proteomes" id="UP000282028">
    <property type="component" value="Unassembled WGS sequence"/>
</dbReference>
<dbReference type="AlphaFoldDB" id="A0A3M8CAI9"/>
<protein>
    <submittedName>
        <fullName evidence="1">Uncharacterized protein</fullName>
    </submittedName>
</protein>
<evidence type="ECO:0000313" key="1">
    <source>
        <dbReference type="EMBL" id="RNB71945.1"/>
    </source>
</evidence>
<gene>
    <name evidence="1" type="ORF">EDM52_14365</name>
</gene>
<dbReference type="EMBL" id="RHHR01000027">
    <property type="protein sequence ID" value="RNB71945.1"/>
    <property type="molecule type" value="Genomic_DNA"/>
</dbReference>
<accession>A0A3M8CAI9</accession>
<organism evidence="1 2">
    <name type="scientific">Brevibacillus invocatus</name>
    <dbReference type="NCBI Taxonomy" id="173959"/>
    <lineage>
        <taxon>Bacteria</taxon>
        <taxon>Bacillati</taxon>
        <taxon>Bacillota</taxon>
        <taxon>Bacilli</taxon>
        <taxon>Bacillales</taxon>
        <taxon>Paenibacillaceae</taxon>
        <taxon>Brevibacillus</taxon>
    </lineage>
</organism>